<evidence type="ECO:0000313" key="3">
    <source>
        <dbReference type="Proteomes" id="UP000486351"/>
    </source>
</evidence>
<evidence type="ECO:0000313" key="2">
    <source>
        <dbReference type="EMBL" id="KAE9326686.1"/>
    </source>
</evidence>
<evidence type="ECO:0000256" key="1">
    <source>
        <dbReference type="SAM" id="MobiDB-lite"/>
    </source>
</evidence>
<gene>
    <name evidence="2" type="ORF">PF008_g16576</name>
</gene>
<protein>
    <submittedName>
        <fullName evidence="2">Uncharacterized protein</fullName>
    </submittedName>
</protein>
<sequence length="81" mass="8613">MSATTVPSPALLLGASHARGKGHRWVSPHPVDHGYAGRTGCVRPPLTAGTKPRRPVGSLVNFPRTTRTSLSRSSNAQVKPY</sequence>
<comment type="caution">
    <text evidence="2">The sequence shown here is derived from an EMBL/GenBank/DDBJ whole genome shotgun (WGS) entry which is preliminary data.</text>
</comment>
<feature type="compositionally biased region" description="Low complexity" evidence="1">
    <location>
        <begin position="64"/>
        <end position="74"/>
    </location>
</feature>
<organism evidence="2 3">
    <name type="scientific">Phytophthora fragariae</name>
    <dbReference type="NCBI Taxonomy" id="53985"/>
    <lineage>
        <taxon>Eukaryota</taxon>
        <taxon>Sar</taxon>
        <taxon>Stramenopiles</taxon>
        <taxon>Oomycota</taxon>
        <taxon>Peronosporomycetes</taxon>
        <taxon>Peronosporales</taxon>
        <taxon>Peronosporaceae</taxon>
        <taxon>Phytophthora</taxon>
    </lineage>
</organism>
<accession>A0A6G0RAV1</accession>
<dbReference type="Proteomes" id="UP000486351">
    <property type="component" value="Unassembled WGS sequence"/>
</dbReference>
<proteinExistence type="predicted"/>
<feature type="region of interest" description="Disordered" evidence="1">
    <location>
        <begin position="45"/>
        <end position="81"/>
    </location>
</feature>
<reference evidence="2 3" key="1">
    <citation type="submission" date="2018-09" db="EMBL/GenBank/DDBJ databases">
        <title>Genomic investigation of the strawberry pathogen Phytophthora fragariae indicates pathogenicity is determined by transcriptional variation in three key races.</title>
        <authorList>
            <person name="Adams T.M."/>
            <person name="Armitage A.D."/>
            <person name="Sobczyk M.K."/>
            <person name="Bates H.J."/>
            <person name="Dunwell J.M."/>
            <person name="Nellist C.F."/>
            <person name="Harrison R.J."/>
        </authorList>
    </citation>
    <scope>NUCLEOTIDE SEQUENCE [LARGE SCALE GENOMIC DNA]</scope>
    <source>
        <strain evidence="2 3">NOV-77</strain>
    </source>
</reference>
<name>A0A6G0RAV1_9STRA</name>
<dbReference type="EMBL" id="QXFY01001147">
    <property type="protein sequence ID" value="KAE9326686.1"/>
    <property type="molecule type" value="Genomic_DNA"/>
</dbReference>
<dbReference type="AlphaFoldDB" id="A0A6G0RAV1"/>